<evidence type="ECO:0000259" key="4">
    <source>
        <dbReference type="Pfam" id="PF01959"/>
    </source>
</evidence>
<keyword evidence="3" id="KW-0472">Membrane</keyword>
<proteinExistence type="predicted"/>
<dbReference type="InterPro" id="IPR002812">
    <property type="entry name" value="DHQS"/>
</dbReference>
<feature type="domain" description="3-dehydroquinate synthase C-terminal" evidence="5">
    <location>
        <begin position="278"/>
        <end position="435"/>
    </location>
</feature>
<dbReference type="GO" id="GO:0016491">
    <property type="term" value="F:oxidoreductase activity"/>
    <property type="evidence" value="ECO:0007669"/>
    <property type="project" value="InterPro"/>
</dbReference>
<dbReference type="GO" id="GO:0009073">
    <property type="term" value="P:aromatic amino acid family biosynthetic process"/>
    <property type="evidence" value="ECO:0007669"/>
    <property type="project" value="UniProtKB-KW"/>
</dbReference>
<evidence type="ECO:0000256" key="2">
    <source>
        <dbReference type="ARBA" id="ARBA00023141"/>
    </source>
</evidence>
<dbReference type="PANTHER" id="PTHR33563">
    <property type="match status" value="1"/>
</dbReference>
<keyword evidence="2" id="KW-0057">Aromatic amino acid biosynthesis</keyword>
<name>A0A7S4AWW6_9STRA</name>
<evidence type="ECO:0000256" key="1">
    <source>
        <dbReference type="ARBA" id="ARBA00022605"/>
    </source>
</evidence>
<organism evidence="6">
    <name type="scientific">Pseudo-nitzschia australis</name>
    <dbReference type="NCBI Taxonomy" id="44445"/>
    <lineage>
        <taxon>Eukaryota</taxon>
        <taxon>Sar</taxon>
        <taxon>Stramenopiles</taxon>
        <taxon>Ochrophyta</taxon>
        <taxon>Bacillariophyta</taxon>
        <taxon>Bacillariophyceae</taxon>
        <taxon>Bacillariophycidae</taxon>
        <taxon>Bacillariales</taxon>
        <taxon>Bacillariaceae</taxon>
        <taxon>Pseudo-nitzschia</taxon>
    </lineage>
</organism>
<reference evidence="6" key="1">
    <citation type="submission" date="2021-01" db="EMBL/GenBank/DDBJ databases">
        <authorList>
            <person name="Corre E."/>
            <person name="Pelletier E."/>
            <person name="Niang G."/>
            <person name="Scheremetjew M."/>
            <person name="Finn R."/>
            <person name="Kale V."/>
            <person name="Holt S."/>
            <person name="Cochrane G."/>
            <person name="Meng A."/>
            <person name="Brown T."/>
            <person name="Cohen L."/>
        </authorList>
    </citation>
    <scope>NUCLEOTIDE SEQUENCE</scope>
    <source>
        <strain evidence="6">10249 10 AB</strain>
    </source>
</reference>
<dbReference type="EMBL" id="HBIX01034327">
    <property type="protein sequence ID" value="CAE0729647.1"/>
    <property type="molecule type" value="Transcribed_RNA"/>
</dbReference>
<sequence length="471" mass="51800">MVLFFSHRLRCIGFGNDVIWKTILYLLLLVVLFIDVCQPFRTESISSLRNDRRRCSKGMELKPKLEMTLFDTRRMEIWWDGRDETQIPPAILFDEIGESADRWIVNGDVVSGNFSDNTAEIFRVKGNQLKDLLDETVAGTIVGLKDSSGQEEALAAIGSVEWILVEVESLEDSWQMIPAENLIAAAQSTGTKLAFAVKKAADVAGLAKALELGVDALCITTKSGAEDPDLWTTAFQARKERNTEADKLLTSLPSGIKGSKQVPEIVAGSCWRRDTKGTVLADRICVDLVQRLRPEEGCWVGSSAKVMALVLSEAASSQFVPTRPFRINAGPVHSYILLGDGISTKYLCELQPSDQVMVYNTQTNSSKAIAVGRLKEEIRPCVLVEFEAKHDDEQDKCGGSSPSSTARGQVFLQQAETVRLGQPSGNFLRVTDLEAQSGGNGKNAKREPILLRVMMTGTHVGKIYTGKVEER</sequence>
<dbReference type="InterPro" id="IPR030960">
    <property type="entry name" value="DHQS/DOIS_N"/>
</dbReference>
<dbReference type="Pfam" id="PF01959">
    <property type="entry name" value="DHQS"/>
    <property type="match status" value="1"/>
</dbReference>
<gene>
    <name evidence="6" type="ORF">PAUS00366_LOCUS22432</name>
</gene>
<dbReference type="Pfam" id="PF26558">
    <property type="entry name" value="DHQS_2nd"/>
    <property type="match status" value="1"/>
</dbReference>
<feature type="domain" description="3-dehydroquinate synthase N-terminal" evidence="4">
    <location>
        <begin position="135"/>
        <end position="223"/>
    </location>
</feature>
<keyword evidence="1" id="KW-0028">Amino-acid biosynthesis</keyword>
<evidence type="ECO:0008006" key="7">
    <source>
        <dbReference type="Google" id="ProtNLM"/>
    </source>
</evidence>
<dbReference type="PANTHER" id="PTHR33563:SF1">
    <property type="entry name" value="3-DEHYDROQUINATE SYNTHASE"/>
    <property type="match status" value="1"/>
</dbReference>
<dbReference type="InterPro" id="IPR056179">
    <property type="entry name" value="DHQS_C"/>
</dbReference>
<keyword evidence="3" id="KW-0812">Transmembrane</keyword>
<protein>
    <recommendedName>
        <fullName evidence="7">3-dehydroquinate synthase II</fullName>
    </recommendedName>
</protein>
<evidence type="ECO:0000313" key="6">
    <source>
        <dbReference type="EMBL" id="CAE0729647.1"/>
    </source>
</evidence>
<evidence type="ECO:0000256" key="3">
    <source>
        <dbReference type="SAM" id="Phobius"/>
    </source>
</evidence>
<dbReference type="GO" id="GO:0003856">
    <property type="term" value="F:3-dehydroquinate synthase activity"/>
    <property type="evidence" value="ECO:0007669"/>
    <property type="project" value="InterPro"/>
</dbReference>
<feature type="transmembrane region" description="Helical" evidence="3">
    <location>
        <begin position="12"/>
        <end position="34"/>
    </location>
</feature>
<evidence type="ECO:0000259" key="5">
    <source>
        <dbReference type="Pfam" id="PF26558"/>
    </source>
</evidence>
<dbReference type="AlphaFoldDB" id="A0A7S4AWW6"/>
<keyword evidence="3" id="KW-1133">Transmembrane helix</keyword>
<accession>A0A7S4AWW6</accession>
<dbReference type="GO" id="GO:0008652">
    <property type="term" value="P:amino acid biosynthetic process"/>
    <property type="evidence" value="ECO:0007669"/>
    <property type="project" value="UniProtKB-KW"/>
</dbReference>